<dbReference type="Proteomes" id="UP000319514">
    <property type="component" value="Unassembled WGS sequence"/>
</dbReference>
<dbReference type="SUPFAM" id="SSF55729">
    <property type="entry name" value="Acyl-CoA N-acyltransferases (Nat)"/>
    <property type="match status" value="1"/>
</dbReference>
<keyword evidence="2" id="KW-0808">Transferase</keyword>
<dbReference type="Pfam" id="PF13302">
    <property type="entry name" value="Acetyltransf_3"/>
    <property type="match status" value="1"/>
</dbReference>
<reference evidence="2 3" key="1">
    <citation type="submission" date="2019-06" db="EMBL/GenBank/DDBJ databases">
        <title>Sequencing the genomes of 1000 actinobacteria strains.</title>
        <authorList>
            <person name="Klenk H.-P."/>
        </authorList>
    </citation>
    <scope>NUCLEOTIDE SEQUENCE [LARGE SCALE GENOMIC DNA]</scope>
    <source>
        <strain evidence="2 3">DSM 18082</strain>
    </source>
</reference>
<evidence type="ECO:0000313" key="2">
    <source>
        <dbReference type="EMBL" id="TQL61442.1"/>
    </source>
</evidence>
<organism evidence="2 3">
    <name type="scientific">Oryzihumus leptocrescens</name>
    <dbReference type="NCBI Taxonomy" id="297536"/>
    <lineage>
        <taxon>Bacteria</taxon>
        <taxon>Bacillati</taxon>
        <taxon>Actinomycetota</taxon>
        <taxon>Actinomycetes</taxon>
        <taxon>Micrococcales</taxon>
        <taxon>Intrasporangiaceae</taxon>
        <taxon>Oryzihumus</taxon>
    </lineage>
</organism>
<proteinExistence type="predicted"/>
<dbReference type="InterPro" id="IPR051531">
    <property type="entry name" value="N-acetyltransferase"/>
</dbReference>
<dbReference type="Gene3D" id="3.40.630.30">
    <property type="match status" value="1"/>
</dbReference>
<sequence length="191" mass="21008">MTSVTTVRTPRLLLRGWQEADREPFAALNADPEVMEYFPATLTREESDAFADRIAARLEEQDHGLWALEVKATGEFIGYAGLANPSFQAAFTPCTEVGWRLARDAWGHGYATEAARAALRVGFGTLGLAQVVSFTAVGNARSRAVMARLGMSHDPAEDFDHPSLPAGHPLRRHVLYRLTRQEWSGPSSAIR</sequence>
<evidence type="ECO:0000259" key="1">
    <source>
        <dbReference type="PROSITE" id="PS51186"/>
    </source>
</evidence>
<dbReference type="AlphaFoldDB" id="A0A542ZM54"/>
<dbReference type="EMBL" id="VFOQ01000001">
    <property type="protein sequence ID" value="TQL61442.1"/>
    <property type="molecule type" value="Genomic_DNA"/>
</dbReference>
<dbReference type="GO" id="GO:0016747">
    <property type="term" value="F:acyltransferase activity, transferring groups other than amino-acyl groups"/>
    <property type="evidence" value="ECO:0007669"/>
    <property type="project" value="InterPro"/>
</dbReference>
<dbReference type="OrthoDB" id="3533156at2"/>
<dbReference type="PROSITE" id="PS51186">
    <property type="entry name" value="GNAT"/>
    <property type="match status" value="1"/>
</dbReference>
<protein>
    <submittedName>
        <fullName evidence="2">RimJ/RimL family protein N-acetyltransferase</fullName>
    </submittedName>
</protein>
<dbReference type="InterPro" id="IPR000182">
    <property type="entry name" value="GNAT_dom"/>
</dbReference>
<comment type="caution">
    <text evidence="2">The sequence shown here is derived from an EMBL/GenBank/DDBJ whole genome shotgun (WGS) entry which is preliminary data.</text>
</comment>
<name>A0A542ZM54_9MICO</name>
<gene>
    <name evidence="2" type="ORF">FB474_2853</name>
</gene>
<feature type="domain" description="N-acetyltransferase" evidence="1">
    <location>
        <begin position="12"/>
        <end position="181"/>
    </location>
</feature>
<dbReference type="PANTHER" id="PTHR43792">
    <property type="entry name" value="GNAT FAMILY, PUTATIVE (AFU_ORTHOLOGUE AFUA_3G00765)-RELATED-RELATED"/>
    <property type="match status" value="1"/>
</dbReference>
<accession>A0A542ZM54</accession>
<dbReference type="InterPro" id="IPR016181">
    <property type="entry name" value="Acyl_CoA_acyltransferase"/>
</dbReference>
<evidence type="ECO:0000313" key="3">
    <source>
        <dbReference type="Proteomes" id="UP000319514"/>
    </source>
</evidence>
<dbReference type="PANTHER" id="PTHR43792:SF1">
    <property type="entry name" value="N-ACETYLTRANSFERASE DOMAIN-CONTAINING PROTEIN"/>
    <property type="match status" value="1"/>
</dbReference>
<keyword evidence="3" id="KW-1185">Reference proteome</keyword>
<dbReference type="RefSeq" id="WP_141789224.1">
    <property type="nucleotide sequence ID" value="NZ_BAAAKX010000001.1"/>
</dbReference>